<dbReference type="Pfam" id="PF01521">
    <property type="entry name" value="Fe-S_biosyn"/>
    <property type="match status" value="1"/>
</dbReference>
<sequence>MYLQLDQKTEDRIVEHFQKGDRLILTFEDGVGPYSQHAMIHMMVQFTVGIISADMPLDLYDKQMDSPLGPIYYKSESEDYLEEKMSLKFKEATSSYVLSSDSGMIDESVNFINFKDKK</sequence>
<reference evidence="2 3" key="1">
    <citation type="journal article" date="2015" name="Genome Announc.">
        <title>Expanding the biotechnology potential of lactobacilli through comparative genomics of 213 strains and associated genera.</title>
        <authorList>
            <person name="Sun Z."/>
            <person name="Harris H.M."/>
            <person name="McCann A."/>
            <person name="Guo C."/>
            <person name="Argimon S."/>
            <person name="Zhang W."/>
            <person name="Yang X."/>
            <person name="Jeffery I.B."/>
            <person name="Cooney J.C."/>
            <person name="Kagawa T.F."/>
            <person name="Liu W."/>
            <person name="Song Y."/>
            <person name="Salvetti E."/>
            <person name="Wrobel A."/>
            <person name="Rasinkangas P."/>
            <person name="Parkhill J."/>
            <person name="Rea M.C."/>
            <person name="O'Sullivan O."/>
            <person name="Ritari J."/>
            <person name="Douillard F.P."/>
            <person name="Paul Ross R."/>
            <person name="Yang R."/>
            <person name="Briner A.E."/>
            <person name="Felis G.E."/>
            <person name="de Vos W.M."/>
            <person name="Barrangou R."/>
            <person name="Klaenhammer T.R."/>
            <person name="Caufield P.W."/>
            <person name="Cui Y."/>
            <person name="Zhang H."/>
            <person name="O'Toole P.W."/>
        </authorList>
    </citation>
    <scope>NUCLEOTIDE SEQUENCE [LARGE SCALE GENOMIC DNA]</scope>
    <source>
        <strain evidence="2 3">DSM 20534</strain>
    </source>
</reference>
<organism evidence="2 3">
    <name type="scientific">Amylolactobacillus amylotrophicus DSM 20534</name>
    <dbReference type="NCBI Taxonomy" id="1423722"/>
    <lineage>
        <taxon>Bacteria</taxon>
        <taxon>Bacillati</taxon>
        <taxon>Bacillota</taxon>
        <taxon>Bacilli</taxon>
        <taxon>Lactobacillales</taxon>
        <taxon>Lactobacillaceae</taxon>
        <taxon>Amylolactobacillus</taxon>
    </lineage>
</organism>
<dbReference type="InterPro" id="IPR000361">
    <property type="entry name" value="ATAP_core_dom"/>
</dbReference>
<proteinExistence type="predicted"/>
<dbReference type="Gene3D" id="2.60.300.12">
    <property type="entry name" value="HesB-like domain"/>
    <property type="match status" value="1"/>
</dbReference>
<dbReference type="EMBL" id="AZCV01000004">
    <property type="protein sequence ID" value="KRK37579.1"/>
    <property type="molecule type" value="Genomic_DNA"/>
</dbReference>
<accession>A0A0R1GTL2</accession>
<gene>
    <name evidence="2" type="ORF">FC62_GL001191</name>
</gene>
<name>A0A0R1GTL2_9LACO</name>
<evidence type="ECO:0000313" key="2">
    <source>
        <dbReference type="EMBL" id="KRK37579.1"/>
    </source>
</evidence>
<feature type="domain" description="Core" evidence="1">
    <location>
        <begin position="1"/>
        <end position="112"/>
    </location>
</feature>
<evidence type="ECO:0000259" key="1">
    <source>
        <dbReference type="Pfam" id="PF01521"/>
    </source>
</evidence>
<protein>
    <recommendedName>
        <fullName evidence="1">Core domain-containing protein</fullName>
    </recommendedName>
</protein>
<comment type="caution">
    <text evidence="2">The sequence shown here is derived from an EMBL/GenBank/DDBJ whole genome shotgun (WGS) entry which is preliminary data.</text>
</comment>
<dbReference type="PATRIC" id="fig|1423722.3.peg.1214"/>
<dbReference type="AlphaFoldDB" id="A0A0R1GTL2"/>
<dbReference type="RefSeq" id="WP_056945736.1">
    <property type="nucleotide sequence ID" value="NZ_AZCV01000004.1"/>
</dbReference>
<dbReference type="InterPro" id="IPR035903">
    <property type="entry name" value="HesB-like_dom_sf"/>
</dbReference>
<dbReference type="Proteomes" id="UP000050909">
    <property type="component" value="Unassembled WGS sequence"/>
</dbReference>
<evidence type="ECO:0000313" key="3">
    <source>
        <dbReference type="Proteomes" id="UP000050909"/>
    </source>
</evidence>
<keyword evidence="3" id="KW-1185">Reference proteome</keyword>
<dbReference type="SUPFAM" id="SSF89360">
    <property type="entry name" value="HesB-like domain"/>
    <property type="match status" value="1"/>
</dbReference>